<dbReference type="Pfam" id="PF10823">
    <property type="entry name" value="DUF2568"/>
    <property type="match status" value="1"/>
</dbReference>
<feature type="transmembrane region" description="Helical" evidence="1">
    <location>
        <begin position="31"/>
        <end position="51"/>
    </location>
</feature>
<protein>
    <submittedName>
        <fullName evidence="2">DUF2568 domain-containing protein</fullName>
    </submittedName>
</protein>
<sequence length="110" mass="11724">MRWFGASLVFLAELSLLLALAWWPLARFDGPLSWALAAALPIAVAVFWGTFLSPKARRPVGRIPTLVARTLILLAALPLYWVLGAPLLFGVHAAAVVVGTVLTGGRPAPE</sequence>
<evidence type="ECO:0000313" key="2">
    <source>
        <dbReference type="EMBL" id="MDN4476946.1"/>
    </source>
</evidence>
<accession>A0ABT8GCT1</accession>
<keyword evidence="1" id="KW-0472">Membrane</keyword>
<name>A0ABT8GCT1_9MICO</name>
<dbReference type="RefSeq" id="WP_301135853.1">
    <property type="nucleotide sequence ID" value="NZ_JAUHPW010000013.1"/>
</dbReference>
<reference evidence="2" key="1">
    <citation type="submission" date="2023-06" db="EMBL/GenBank/DDBJ databases">
        <title>Sysu t00192.</title>
        <authorList>
            <person name="Gao L."/>
            <person name="Fang B.-Z."/>
            <person name="Li W.-J."/>
        </authorList>
    </citation>
    <scope>NUCLEOTIDE SEQUENCE</scope>
    <source>
        <strain evidence="2">SYSU T00192</strain>
    </source>
</reference>
<dbReference type="Proteomes" id="UP001172728">
    <property type="component" value="Unassembled WGS sequence"/>
</dbReference>
<evidence type="ECO:0000313" key="3">
    <source>
        <dbReference type="Proteomes" id="UP001172728"/>
    </source>
</evidence>
<dbReference type="EMBL" id="JAUHPW010000013">
    <property type="protein sequence ID" value="MDN4476946.1"/>
    <property type="molecule type" value="Genomic_DNA"/>
</dbReference>
<dbReference type="InterPro" id="IPR021214">
    <property type="entry name" value="DUF2568"/>
</dbReference>
<comment type="caution">
    <text evidence="2">The sequence shown here is derived from an EMBL/GenBank/DDBJ whole genome shotgun (WGS) entry which is preliminary data.</text>
</comment>
<evidence type="ECO:0000256" key="1">
    <source>
        <dbReference type="SAM" id="Phobius"/>
    </source>
</evidence>
<keyword evidence="1" id="KW-0812">Transmembrane</keyword>
<keyword evidence="3" id="KW-1185">Reference proteome</keyword>
<proteinExistence type="predicted"/>
<keyword evidence="1" id="KW-1133">Transmembrane helix</keyword>
<gene>
    <name evidence="2" type="ORF">QQX09_13890</name>
</gene>
<organism evidence="2 3">
    <name type="scientific">Demequina litoralis</name>
    <dbReference type="NCBI Taxonomy" id="3051660"/>
    <lineage>
        <taxon>Bacteria</taxon>
        <taxon>Bacillati</taxon>
        <taxon>Actinomycetota</taxon>
        <taxon>Actinomycetes</taxon>
        <taxon>Micrococcales</taxon>
        <taxon>Demequinaceae</taxon>
        <taxon>Demequina</taxon>
    </lineage>
</organism>